<evidence type="ECO:0000313" key="2">
    <source>
        <dbReference type="EMBL" id="MPL86940.1"/>
    </source>
</evidence>
<comment type="caution">
    <text evidence="2">The sequence shown here is derived from an EMBL/GenBank/DDBJ whole genome shotgun (WGS) entry which is preliminary data.</text>
</comment>
<dbReference type="InterPro" id="IPR011871">
    <property type="entry name" value="Fib_succ_major"/>
</dbReference>
<dbReference type="EMBL" id="VSSQ01000230">
    <property type="protein sequence ID" value="MPL86940.1"/>
    <property type="molecule type" value="Genomic_DNA"/>
</dbReference>
<gene>
    <name evidence="2" type="ORF">SDC9_32927</name>
</gene>
<proteinExistence type="predicted"/>
<sequence>MLLVADISLAQVAINTDGSAPDNSAMLDVKSINSGVLIPRMSQAQREAIDTPATGLLVFQLDEAAGFYYNAGTPGEPLWMLLSGGILPGLGVVLLEDNNAGGLQIKNIADPSAPQDAATKAYVDALQEYLVEAGVIPLRDIDGNVYSTVNIGTQTWTVENLRVSRYANGDPVPNVTAGNDWINLTSGAWCWFYNDSQYEDVYGKLYNWYVVNDPRALCPAGWHVPADNEWQTLVDFLGGWEVAGAKLKSAGTLEAGTGLWASPNTGANNESGFTALPGGMRDSDSQFHFLNSIGHWWSSTELTPEAAWERVMYYDGIHVARHGFDKRRGFSVRCIKD</sequence>
<dbReference type="AlphaFoldDB" id="A0A644V6G7"/>
<evidence type="ECO:0000259" key="1">
    <source>
        <dbReference type="Pfam" id="PF09603"/>
    </source>
</evidence>
<organism evidence="2">
    <name type="scientific">bioreactor metagenome</name>
    <dbReference type="NCBI Taxonomy" id="1076179"/>
    <lineage>
        <taxon>unclassified sequences</taxon>
        <taxon>metagenomes</taxon>
        <taxon>ecological metagenomes</taxon>
    </lineage>
</organism>
<feature type="domain" description="Fibrobacter succinogenes major paralogous" evidence="1">
    <location>
        <begin position="149"/>
        <end position="336"/>
    </location>
</feature>
<reference evidence="2" key="1">
    <citation type="submission" date="2019-08" db="EMBL/GenBank/DDBJ databases">
        <authorList>
            <person name="Kucharzyk K."/>
            <person name="Murdoch R.W."/>
            <person name="Higgins S."/>
            <person name="Loffler F."/>
        </authorList>
    </citation>
    <scope>NUCLEOTIDE SEQUENCE</scope>
</reference>
<protein>
    <recommendedName>
        <fullName evidence="1">Fibrobacter succinogenes major paralogous domain-containing protein</fullName>
    </recommendedName>
</protein>
<dbReference type="Pfam" id="PF09603">
    <property type="entry name" value="Fib_succ_major"/>
    <property type="match status" value="1"/>
</dbReference>
<accession>A0A644V6G7</accession>
<name>A0A644V6G7_9ZZZZ</name>
<dbReference type="NCBIfam" id="TIGR02145">
    <property type="entry name" value="Fib_succ_major"/>
    <property type="match status" value="1"/>
</dbReference>